<evidence type="ECO:0000313" key="1">
    <source>
        <dbReference type="EMBL" id="KAJ7555569.1"/>
    </source>
</evidence>
<keyword evidence="2" id="KW-1185">Reference proteome</keyword>
<gene>
    <name evidence="1" type="ORF">O6H91_05G044800</name>
</gene>
<name>A0ACC2DMQ2_DIPCM</name>
<proteinExistence type="predicted"/>
<dbReference type="Proteomes" id="UP001162992">
    <property type="component" value="Chromosome 5"/>
</dbReference>
<reference evidence="2" key="1">
    <citation type="journal article" date="2024" name="Proc. Natl. Acad. Sci. U.S.A.">
        <title>Extraordinary preservation of gene collinearity over three hundred million years revealed in homosporous lycophytes.</title>
        <authorList>
            <person name="Li C."/>
            <person name="Wickell D."/>
            <person name="Kuo L.Y."/>
            <person name="Chen X."/>
            <person name="Nie B."/>
            <person name="Liao X."/>
            <person name="Peng D."/>
            <person name="Ji J."/>
            <person name="Jenkins J."/>
            <person name="Williams M."/>
            <person name="Shu S."/>
            <person name="Plott C."/>
            <person name="Barry K."/>
            <person name="Rajasekar S."/>
            <person name="Grimwood J."/>
            <person name="Han X."/>
            <person name="Sun S."/>
            <person name="Hou Z."/>
            <person name="He W."/>
            <person name="Dai G."/>
            <person name="Sun C."/>
            <person name="Schmutz J."/>
            <person name="Leebens-Mack J.H."/>
            <person name="Li F.W."/>
            <person name="Wang L."/>
        </authorList>
    </citation>
    <scope>NUCLEOTIDE SEQUENCE [LARGE SCALE GENOMIC DNA]</scope>
    <source>
        <strain evidence="2">cv. PW_Plant_1</strain>
    </source>
</reference>
<sequence length="821" mass="92044">MPEDRAAIFSGVNCTSGVTPTFGMPSQAAAMGNEARRRFHVDLSESNNVVSWKKLLQTMPSTNADAPAGANPALEAWLSPQMMKKVDALQVEKLPLPSHRFSSVIEKIEKLYQGKDSDEEITNEIPDDDRYNTDDSFIDDTELDEYFLVDRTKMKHTGFFINRGNLEKVSEEETPLVPTKKRNHRDLKKLSNENAQAAPQETEASGARKKSAAARKLLSSSGLKDGQDEKSHFHNLGKSSKLNIQMERSDKDRSSDLQGPHEQINIDLLKNRIKDHGHSFKFANKFIKGSQQPCDRKGTGLSYSDKVFQQKEKGTTKNGMVSLLPKKLKNHTECRNEGKGGSSRVEVNVISTEQCRQRDVRLASPIKVEVLQNILMGEKIQEKDGSTEKASAPKENIRMPLFGKDGSAVKRDGSVVKRLGLPKSTILEKSIQDLEQEVLKTCPPSSEGQDADKLSQSGVKSKRLPRDVKQKLAKVARIAGKQGKIPKELIDRLMSILGHVMQLKTLKRNLKEMVDLGLSVQQEKEGCLQDIKREVEQLVKSRVFSLQRQEAEQGDGSADDFQLALGSAEGVISVERFKWDHATEDRLCDLYEQYVEGMDEHKGSHIRKFYVELAELWPSGWMDNNGIKHAVYRAKGRKKRHSKLTQELRTESRKRRKVGEASKTVGQSAEGVLVKPSAIVKNVHLPFDREVRVASGNGQDLQENRGMYKHQKDRISQVDGKKDHSGRWAGQKVTSDKIKGETGPQLEHTVKTALIDPHRKMKKSSKSLLHSPKRRLTESSLSLHKSKKLEAFVLMPISEKENLLLPGGSLLRYASEELGPL</sequence>
<organism evidence="1 2">
    <name type="scientific">Diphasiastrum complanatum</name>
    <name type="common">Issler's clubmoss</name>
    <name type="synonym">Lycopodium complanatum</name>
    <dbReference type="NCBI Taxonomy" id="34168"/>
    <lineage>
        <taxon>Eukaryota</taxon>
        <taxon>Viridiplantae</taxon>
        <taxon>Streptophyta</taxon>
        <taxon>Embryophyta</taxon>
        <taxon>Tracheophyta</taxon>
        <taxon>Lycopodiopsida</taxon>
        <taxon>Lycopodiales</taxon>
        <taxon>Lycopodiaceae</taxon>
        <taxon>Lycopodioideae</taxon>
        <taxon>Diphasiastrum</taxon>
    </lineage>
</organism>
<evidence type="ECO:0000313" key="2">
    <source>
        <dbReference type="Proteomes" id="UP001162992"/>
    </source>
</evidence>
<comment type="caution">
    <text evidence="1">The sequence shown here is derived from an EMBL/GenBank/DDBJ whole genome shotgun (WGS) entry which is preliminary data.</text>
</comment>
<protein>
    <submittedName>
        <fullName evidence="1">Uncharacterized protein</fullName>
    </submittedName>
</protein>
<dbReference type="EMBL" id="CM055096">
    <property type="protein sequence ID" value="KAJ7555569.1"/>
    <property type="molecule type" value="Genomic_DNA"/>
</dbReference>
<accession>A0ACC2DMQ2</accession>